<evidence type="ECO:0000256" key="10">
    <source>
        <dbReference type="ARBA" id="ARBA00022989"/>
    </source>
</evidence>
<dbReference type="PANTHER" id="PTHR13036:SF0">
    <property type="entry name" value="CHITOBIOSYLDIPHOSPHODOLICHOL BETA-MANNOSYLTRANSFERASE"/>
    <property type="match status" value="1"/>
</dbReference>
<evidence type="ECO:0000256" key="7">
    <source>
        <dbReference type="ARBA" id="ARBA00022679"/>
    </source>
</evidence>
<evidence type="ECO:0000313" key="20">
    <source>
        <dbReference type="EMBL" id="CAH2354036.1"/>
    </source>
</evidence>
<dbReference type="OrthoDB" id="614844at2759"/>
<evidence type="ECO:0000256" key="1">
    <source>
        <dbReference type="ARBA" id="ARBA00004389"/>
    </source>
</evidence>
<sequence length="472" mass="54095">MAFIEYRGFDHIWWYAGPWLYYLIAFYCALPFLAYIVLPYFTPKRKFDSKRKIITLFVLGDIGHSPRMTYHARSLSKLDYFVTVCGYLETRPAEDILDDVNIDLKEIRPIRNSSNLPFLVFAIKKIVLQCFQLLDLLWEFAGSSDYIMIQNPPSIPILLLAVSYIKLLRLNTKIIVDWHNLNYSILNLKYDNEKHPLVRILKSYERILAKYVDYHITVTNAMKEFLINEFDISHKKGRNIFVLHDRPAEAFAPLEQLNLSKSEIVRNHEVFSDIPNLDKYRILVSSTSFTADEDFNVLLDALKDYDTTCVADKLPPIVLIVTGKGPLKSAFLARVKTLNFSDNVIIRSAWLSYEDYPLILASADLAISLHTSSSGIDLPMKIVDFFGCGVPVISLSFAAIGELVKDGENGLITRADAKGEVSESQEIFRLLTEAFTDHELLQKIKKGARAESNLRWDENWDNSLSKLFPKVN</sequence>
<evidence type="ECO:0000256" key="15">
    <source>
        <dbReference type="ARBA" id="ARBA00031566"/>
    </source>
</evidence>
<reference evidence="20" key="1">
    <citation type="submission" date="2022-03" db="EMBL/GenBank/DDBJ databases">
        <authorList>
            <person name="Legras J.-L."/>
            <person name="Devillers H."/>
            <person name="Grondin C."/>
        </authorList>
    </citation>
    <scope>NUCLEOTIDE SEQUENCE</scope>
    <source>
        <strain evidence="20">CLIB 1423</strain>
    </source>
</reference>
<keyword evidence="9" id="KW-0256">Endoplasmic reticulum</keyword>
<evidence type="ECO:0000256" key="2">
    <source>
        <dbReference type="ARBA" id="ARBA00004922"/>
    </source>
</evidence>
<feature type="domain" description="Glycosyl transferase family 1" evidence="19">
    <location>
        <begin position="277"/>
        <end position="449"/>
    </location>
</feature>
<dbReference type="Pfam" id="PF00534">
    <property type="entry name" value="Glycos_transf_1"/>
    <property type="match status" value="1"/>
</dbReference>
<evidence type="ECO:0000256" key="17">
    <source>
        <dbReference type="ARBA" id="ARBA00045071"/>
    </source>
</evidence>
<evidence type="ECO:0000256" key="13">
    <source>
        <dbReference type="ARBA" id="ARBA00030745"/>
    </source>
</evidence>
<keyword evidence="8 18" id="KW-0812">Transmembrane</keyword>
<keyword evidence="7" id="KW-0808">Transferase</keyword>
<dbReference type="SUPFAM" id="SSF53756">
    <property type="entry name" value="UDP-Glycosyltransferase/glycogen phosphorylase"/>
    <property type="match status" value="1"/>
</dbReference>
<keyword evidence="21" id="KW-1185">Reference proteome</keyword>
<evidence type="ECO:0000259" key="19">
    <source>
        <dbReference type="Pfam" id="PF00534"/>
    </source>
</evidence>
<dbReference type="AlphaFoldDB" id="A0A9P0QSC4"/>
<keyword evidence="10 18" id="KW-1133">Transmembrane helix</keyword>
<accession>A0A9P0QSC4</accession>
<dbReference type="EMBL" id="CAKXYY010000014">
    <property type="protein sequence ID" value="CAH2354036.1"/>
    <property type="molecule type" value="Genomic_DNA"/>
</dbReference>
<evidence type="ECO:0000256" key="18">
    <source>
        <dbReference type="SAM" id="Phobius"/>
    </source>
</evidence>
<evidence type="ECO:0000256" key="3">
    <source>
        <dbReference type="ARBA" id="ARBA00006122"/>
    </source>
</evidence>
<evidence type="ECO:0000256" key="11">
    <source>
        <dbReference type="ARBA" id="ARBA00023136"/>
    </source>
</evidence>
<evidence type="ECO:0000256" key="6">
    <source>
        <dbReference type="ARBA" id="ARBA00022676"/>
    </source>
</evidence>
<evidence type="ECO:0000256" key="4">
    <source>
        <dbReference type="ARBA" id="ARBA00012611"/>
    </source>
</evidence>
<comment type="caution">
    <text evidence="20">The sequence shown here is derived from an EMBL/GenBank/DDBJ whole genome shotgun (WGS) entry which is preliminary data.</text>
</comment>
<proteinExistence type="inferred from homology"/>
<feature type="transmembrane region" description="Helical" evidence="18">
    <location>
        <begin position="20"/>
        <end position="42"/>
    </location>
</feature>
<evidence type="ECO:0000256" key="14">
    <source>
        <dbReference type="ARBA" id="ARBA00031434"/>
    </source>
</evidence>
<evidence type="ECO:0000256" key="5">
    <source>
        <dbReference type="ARBA" id="ARBA00015841"/>
    </source>
</evidence>
<keyword evidence="11 18" id="KW-0472">Membrane</keyword>
<evidence type="ECO:0000313" key="21">
    <source>
        <dbReference type="Proteomes" id="UP000837801"/>
    </source>
</evidence>
<organism evidence="20 21">
    <name type="scientific">[Candida] railenensis</name>
    <dbReference type="NCBI Taxonomy" id="45579"/>
    <lineage>
        <taxon>Eukaryota</taxon>
        <taxon>Fungi</taxon>
        <taxon>Dikarya</taxon>
        <taxon>Ascomycota</taxon>
        <taxon>Saccharomycotina</taxon>
        <taxon>Pichiomycetes</taxon>
        <taxon>Debaryomycetaceae</taxon>
        <taxon>Kurtzmaniella</taxon>
    </lineage>
</organism>
<comment type="subcellular location">
    <subcellularLocation>
        <location evidence="1">Endoplasmic reticulum membrane</location>
        <topology evidence="1">Single-pass membrane protein</topology>
    </subcellularLocation>
</comment>
<dbReference type="InterPro" id="IPR001296">
    <property type="entry name" value="Glyco_trans_1"/>
</dbReference>
<dbReference type="PANTHER" id="PTHR13036">
    <property type="entry name" value="BETA1,4 MANNOSYLTRANSFERASE"/>
    <property type="match status" value="1"/>
</dbReference>
<comment type="pathway">
    <text evidence="2">Protein modification; protein glycosylation.</text>
</comment>
<evidence type="ECO:0000256" key="9">
    <source>
        <dbReference type="ARBA" id="ARBA00022824"/>
    </source>
</evidence>
<comment type="catalytic activity">
    <reaction evidence="17">
        <text>an N,N'-diacetylchitobiosyl-diphospho-di-trans,poly-cis-dolichol + GDP-alpha-D-mannose = a beta-D-Man-(1-&gt;4)-beta-D-GlcNAc-(1-&gt;4)-alpha-D-GlcNAc-diphospho-di-trans,poly-cis-dolichol + GDP + H(+)</text>
        <dbReference type="Rhea" id="RHEA:13865"/>
        <dbReference type="Rhea" id="RHEA-COMP:19510"/>
        <dbReference type="Rhea" id="RHEA-COMP:19511"/>
        <dbReference type="ChEBI" id="CHEBI:15378"/>
        <dbReference type="ChEBI" id="CHEBI:57269"/>
        <dbReference type="ChEBI" id="CHEBI:57527"/>
        <dbReference type="ChEBI" id="CHEBI:58189"/>
        <dbReference type="ChEBI" id="CHEBI:58472"/>
        <dbReference type="EC" id="2.4.1.142"/>
    </reaction>
    <physiologicalReaction direction="left-to-right" evidence="17">
        <dbReference type="Rhea" id="RHEA:13866"/>
    </physiologicalReaction>
</comment>
<dbReference type="EC" id="2.4.1.142" evidence="4"/>
<dbReference type="GO" id="GO:0004578">
    <property type="term" value="F:chitobiosyldiphosphodolichol beta-mannosyltransferase activity"/>
    <property type="evidence" value="ECO:0007669"/>
    <property type="project" value="UniProtKB-EC"/>
</dbReference>
<evidence type="ECO:0000256" key="16">
    <source>
        <dbReference type="ARBA" id="ARBA00033088"/>
    </source>
</evidence>
<dbReference type="Proteomes" id="UP000837801">
    <property type="component" value="Unassembled WGS sequence"/>
</dbReference>
<dbReference type="GO" id="GO:0005789">
    <property type="term" value="C:endoplasmic reticulum membrane"/>
    <property type="evidence" value="ECO:0007669"/>
    <property type="project" value="UniProtKB-SubCell"/>
</dbReference>
<keyword evidence="6" id="KW-0328">Glycosyltransferase</keyword>
<comment type="similarity">
    <text evidence="3">Belongs to the glycosyltransferase group 1 family.</text>
</comment>
<protein>
    <recommendedName>
        <fullName evidence="5">Chitobiosyldiphosphodolichol beta-mannosyltransferase</fullName>
        <ecNumber evidence="4">2.4.1.142</ecNumber>
    </recommendedName>
    <alternativeName>
        <fullName evidence="13">Asparagine-linked glycosylation protein 1</fullName>
    </alternativeName>
    <alternativeName>
        <fullName evidence="15">Beta-1,4-mannosyltransferase</fullName>
    </alternativeName>
    <alternativeName>
        <fullName evidence="16">GDP-Man:GlcNAc2-PP-dolichol mannosyltransferase</fullName>
    </alternativeName>
    <alternativeName>
        <fullName evidence="14">GDP-mannose-dolichol diphosphochitobiose mannosyltransferase</fullName>
    </alternativeName>
</protein>
<dbReference type="Gene3D" id="3.40.50.2000">
    <property type="entry name" value="Glycogen Phosphorylase B"/>
    <property type="match status" value="2"/>
</dbReference>
<name>A0A9P0QSC4_9ASCO</name>
<evidence type="ECO:0000256" key="12">
    <source>
        <dbReference type="ARBA" id="ARBA00024899"/>
    </source>
</evidence>
<gene>
    <name evidence="20" type="ORF">CLIB1423_14S00584</name>
</gene>
<evidence type="ECO:0000256" key="8">
    <source>
        <dbReference type="ARBA" id="ARBA00022692"/>
    </source>
</evidence>
<dbReference type="InterPro" id="IPR026051">
    <property type="entry name" value="ALG1-like"/>
</dbReference>
<comment type="function">
    <text evidence="12">Participates in the formation of the lipid-linked precursor oligosaccharide for N-glycosylation. Involved in assembling the dolichol-pyrophosphate-GlcNAc(2)-Man(5) intermediate on the cytoplasmic surface of the ER.</text>
</comment>